<evidence type="ECO:0000256" key="1">
    <source>
        <dbReference type="SAM" id="SignalP"/>
    </source>
</evidence>
<protein>
    <submittedName>
        <fullName evidence="2">Transporter</fullName>
    </submittedName>
</protein>
<keyword evidence="1" id="KW-0732">Signal</keyword>
<dbReference type="RefSeq" id="WP_408330434.1">
    <property type="nucleotide sequence ID" value="NZ_JAQQFH010000015.1"/>
</dbReference>
<sequence>MVLAIFSAAASLSIASSAAGTENGLITYPVGVNTVLDGVLPPPGATQFYNYSQYYVSNKFADAHGNNLIPGFRVTYFVDAPRVVHTWSPTLGPFALSSGAVIPIFYLQTRAGAAEGRRTAFGDAILQPILLDYVNGTHTFFAYLASDIGLPTGSYAANRATNTGLNTFAWMPSLSVTWFVHQKWELSGTALVELNSPNHATNYHSGAVATLDFLVGYQVAQNTQLGLQGYLLKQFTDDTSDGRAVPGGFRAQAVGVGPQVRYNWAPASGIVFKYTREFAVRNRSEGNVFWLELSFPVGS</sequence>
<proteinExistence type="predicted"/>
<evidence type="ECO:0000313" key="2">
    <source>
        <dbReference type="EMBL" id="MFL9886720.1"/>
    </source>
</evidence>
<gene>
    <name evidence="2" type="ORF">PQR66_27005</name>
</gene>
<feature type="signal peptide" evidence="1">
    <location>
        <begin position="1"/>
        <end position="18"/>
    </location>
</feature>
<accession>A0ABW8ZV90</accession>
<dbReference type="Pfam" id="PF13557">
    <property type="entry name" value="Phenol_MetA_deg"/>
    <property type="match status" value="1"/>
</dbReference>
<organism evidence="2 3">
    <name type="scientific">Paraburkholderia agricolaris</name>
    <dbReference type="NCBI Taxonomy" id="2152888"/>
    <lineage>
        <taxon>Bacteria</taxon>
        <taxon>Pseudomonadati</taxon>
        <taxon>Pseudomonadota</taxon>
        <taxon>Betaproteobacteria</taxon>
        <taxon>Burkholderiales</taxon>
        <taxon>Burkholderiaceae</taxon>
        <taxon>Paraburkholderia</taxon>
    </lineage>
</organism>
<feature type="chain" id="PRO_5046324379" evidence="1">
    <location>
        <begin position="19"/>
        <end position="299"/>
    </location>
</feature>
<reference evidence="2 3" key="1">
    <citation type="journal article" date="2024" name="Chem. Sci.">
        <title>Discovery of megapolipeptins by genome mining of a Burkholderiales bacteria collection.</title>
        <authorList>
            <person name="Paulo B.S."/>
            <person name="Recchia M.J.J."/>
            <person name="Lee S."/>
            <person name="Fergusson C.H."/>
            <person name="Romanowski S.B."/>
            <person name="Hernandez A."/>
            <person name="Krull N."/>
            <person name="Liu D.Y."/>
            <person name="Cavanagh H."/>
            <person name="Bos A."/>
            <person name="Gray C.A."/>
            <person name="Murphy B.T."/>
            <person name="Linington R.G."/>
            <person name="Eustaquio A.S."/>
        </authorList>
    </citation>
    <scope>NUCLEOTIDE SEQUENCE [LARGE SCALE GENOMIC DNA]</scope>
    <source>
        <strain evidence="2 3">RL16-012-BIC-B</strain>
    </source>
</reference>
<name>A0ABW8ZV90_9BURK</name>
<dbReference type="EMBL" id="JAQQFN010000023">
    <property type="protein sequence ID" value="MFL9886720.1"/>
    <property type="molecule type" value="Genomic_DNA"/>
</dbReference>
<dbReference type="Proteomes" id="UP001629249">
    <property type="component" value="Unassembled WGS sequence"/>
</dbReference>
<dbReference type="InterPro" id="IPR025737">
    <property type="entry name" value="FApF"/>
</dbReference>
<evidence type="ECO:0000313" key="3">
    <source>
        <dbReference type="Proteomes" id="UP001629249"/>
    </source>
</evidence>
<keyword evidence="3" id="KW-1185">Reference proteome</keyword>
<comment type="caution">
    <text evidence="2">The sequence shown here is derived from an EMBL/GenBank/DDBJ whole genome shotgun (WGS) entry which is preliminary data.</text>
</comment>